<evidence type="ECO:0000313" key="3">
    <source>
        <dbReference type="Proteomes" id="UP000033647"/>
    </source>
</evidence>
<organism evidence="2 3">
    <name type="scientific">Zymoseptoria brevis</name>
    <dbReference type="NCBI Taxonomy" id="1047168"/>
    <lineage>
        <taxon>Eukaryota</taxon>
        <taxon>Fungi</taxon>
        <taxon>Dikarya</taxon>
        <taxon>Ascomycota</taxon>
        <taxon>Pezizomycotina</taxon>
        <taxon>Dothideomycetes</taxon>
        <taxon>Dothideomycetidae</taxon>
        <taxon>Mycosphaerellales</taxon>
        <taxon>Mycosphaerellaceae</taxon>
        <taxon>Zymoseptoria</taxon>
    </lineage>
</organism>
<keyword evidence="1" id="KW-0732">Signal</keyword>
<evidence type="ECO:0000313" key="2">
    <source>
        <dbReference type="EMBL" id="KJX95870.1"/>
    </source>
</evidence>
<feature type="signal peptide" evidence="1">
    <location>
        <begin position="1"/>
        <end position="16"/>
    </location>
</feature>
<evidence type="ECO:0008006" key="4">
    <source>
        <dbReference type="Google" id="ProtNLM"/>
    </source>
</evidence>
<comment type="caution">
    <text evidence="2">The sequence shown here is derived from an EMBL/GenBank/DDBJ whole genome shotgun (WGS) entry which is preliminary data.</text>
</comment>
<dbReference type="OrthoDB" id="10288046at2759"/>
<name>A0A0F4GI52_9PEZI</name>
<evidence type="ECO:0000256" key="1">
    <source>
        <dbReference type="SAM" id="SignalP"/>
    </source>
</evidence>
<sequence length="126" mass="13746">MHFLLPTTFLLTLSLAAPTPTPGWVPGAFCNLTYFGNGGVWIARIDQPFNDGAGCKAVKATLKKSIKLSNKWSCTDDGNGMTRLKFATNFKNDKVNHALKEAYPMYDFVGGNVCAPYAPTSVFKSF</sequence>
<keyword evidence="3" id="KW-1185">Reference proteome</keyword>
<gene>
    <name evidence="2" type="ORF">TI39_contig954g00004</name>
</gene>
<reference evidence="2 3" key="1">
    <citation type="submission" date="2015-03" db="EMBL/GenBank/DDBJ databases">
        <title>RNA-seq based gene annotation and comparative genomics of four Zymoseptoria species reveal species-specific pathogenicity related genes and transposable element activity.</title>
        <authorList>
            <person name="Grandaubert J."/>
            <person name="Bhattacharyya A."/>
            <person name="Stukenbrock E.H."/>
        </authorList>
    </citation>
    <scope>NUCLEOTIDE SEQUENCE [LARGE SCALE GENOMIC DNA]</scope>
    <source>
        <strain evidence="2 3">Zb18110</strain>
    </source>
</reference>
<proteinExistence type="predicted"/>
<dbReference type="Proteomes" id="UP000033647">
    <property type="component" value="Unassembled WGS sequence"/>
</dbReference>
<dbReference type="AlphaFoldDB" id="A0A0F4GI52"/>
<accession>A0A0F4GI52</accession>
<feature type="chain" id="PRO_5002468447" description="Ecp2 effector protein domain-containing protein" evidence="1">
    <location>
        <begin position="17"/>
        <end position="126"/>
    </location>
</feature>
<dbReference type="EMBL" id="LAFY01000945">
    <property type="protein sequence ID" value="KJX95870.1"/>
    <property type="molecule type" value="Genomic_DNA"/>
</dbReference>
<protein>
    <recommendedName>
        <fullName evidence="4">Ecp2 effector protein domain-containing protein</fullName>
    </recommendedName>
</protein>